<proteinExistence type="predicted"/>
<evidence type="ECO:0000259" key="1">
    <source>
        <dbReference type="Pfam" id="PF01755"/>
    </source>
</evidence>
<dbReference type="CDD" id="cd06532">
    <property type="entry name" value="Glyco_transf_25"/>
    <property type="match status" value="1"/>
</dbReference>
<dbReference type="InterPro" id="IPR002654">
    <property type="entry name" value="Glyco_trans_25"/>
</dbReference>
<name>A0A6C0DBK0_9ZZZZ</name>
<protein>
    <recommendedName>
        <fullName evidence="1">Glycosyl transferase family 25 domain-containing protein</fullName>
    </recommendedName>
</protein>
<reference evidence="2" key="1">
    <citation type="journal article" date="2020" name="Nature">
        <title>Giant virus diversity and host interactions through global metagenomics.</title>
        <authorList>
            <person name="Schulz F."/>
            <person name="Roux S."/>
            <person name="Paez-Espino D."/>
            <person name="Jungbluth S."/>
            <person name="Walsh D.A."/>
            <person name="Denef V.J."/>
            <person name="McMahon K.D."/>
            <person name="Konstantinidis K.T."/>
            <person name="Eloe-Fadrosh E.A."/>
            <person name="Kyrpides N.C."/>
            <person name="Woyke T."/>
        </authorList>
    </citation>
    <scope>NUCLEOTIDE SEQUENCE</scope>
    <source>
        <strain evidence="2">GVMAG-M-3300023174-134</strain>
    </source>
</reference>
<evidence type="ECO:0000313" key="2">
    <source>
        <dbReference type="EMBL" id="QHT13801.1"/>
    </source>
</evidence>
<dbReference type="Pfam" id="PF01755">
    <property type="entry name" value="Glyco_transf_25"/>
    <property type="match status" value="1"/>
</dbReference>
<sequence>MDLFDHTLFINLEHRTDRLEHALAEFDKLGIKAERVNAVKMKNGAIGCTMSHIKCIELAKSRHWEQVFICEDDITFLNPELLKQNIESFYNNDDILWDVLIIGGNNVPPYQQLYEYAARIFQNQTTTGYIVKNQYYDTLLTNFKESAANLLRNPYNKFEYALDKYWNRLQMQDFWYMIIPPTVIQYENYSDIECETTNYDFLMLDMDKQWYIDRMRMVKENK</sequence>
<organism evidence="2">
    <name type="scientific">viral metagenome</name>
    <dbReference type="NCBI Taxonomy" id="1070528"/>
    <lineage>
        <taxon>unclassified sequences</taxon>
        <taxon>metagenomes</taxon>
        <taxon>organismal metagenomes</taxon>
    </lineage>
</organism>
<dbReference type="EMBL" id="MN739577">
    <property type="protein sequence ID" value="QHT13801.1"/>
    <property type="molecule type" value="Genomic_DNA"/>
</dbReference>
<feature type="domain" description="Glycosyl transferase family 25" evidence="1">
    <location>
        <begin position="41"/>
        <end position="97"/>
    </location>
</feature>
<dbReference type="AlphaFoldDB" id="A0A6C0DBK0"/>
<accession>A0A6C0DBK0</accession>